<dbReference type="Pfam" id="PF05686">
    <property type="entry name" value="Glyco_transf_90"/>
    <property type="match status" value="1"/>
</dbReference>
<keyword evidence="2" id="KW-1133">Transmembrane helix</keyword>
<feature type="compositionally biased region" description="Acidic residues" evidence="1">
    <location>
        <begin position="511"/>
        <end position="522"/>
    </location>
</feature>
<evidence type="ECO:0000313" key="5">
    <source>
        <dbReference type="Proteomes" id="UP000623467"/>
    </source>
</evidence>
<dbReference type="PANTHER" id="PTHR12203:SF118">
    <property type="entry name" value="BETA-1,2-XYLOSYLTRANSFERASE 1"/>
    <property type="match status" value="1"/>
</dbReference>
<dbReference type="SMART" id="SM00672">
    <property type="entry name" value="CAP10"/>
    <property type="match status" value="1"/>
</dbReference>
<dbReference type="EMBL" id="JACAZH010000001">
    <property type="protein sequence ID" value="KAF7378029.1"/>
    <property type="molecule type" value="Genomic_DNA"/>
</dbReference>
<dbReference type="AlphaFoldDB" id="A0A8H6ZI95"/>
<reference evidence="4" key="1">
    <citation type="submission" date="2020-05" db="EMBL/GenBank/DDBJ databases">
        <title>Mycena genomes resolve the evolution of fungal bioluminescence.</title>
        <authorList>
            <person name="Tsai I.J."/>
        </authorList>
    </citation>
    <scope>NUCLEOTIDE SEQUENCE</scope>
    <source>
        <strain evidence="4">160909Yilan</strain>
    </source>
</reference>
<feature type="region of interest" description="Disordered" evidence="1">
    <location>
        <begin position="505"/>
        <end position="530"/>
    </location>
</feature>
<keyword evidence="2" id="KW-0812">Transmembrane</keyword>
<feature type="region of interest" description="Disordered" evidence="1">
    <location>
        <begin position="68"/>
        <end position="116"/>
    </location>
</feature>
<keyword evidence="5" id="KW-1185">Reference proteome</keyword>
<accession>A0A8H6ZI95</accession>
<dbReference type="InterPro" id="IPR051091">
    <property type="entry name" value="O-Glucosyltr/Glycosyltrsf_90"/>
</dbReference>
<evidence type="ECO:0000313" key="4">
    <source>
        <dbReference type="EMBL" id="KAF7378029.1"/>
    </source>
</evidence>
<feature type="domain" description="Glycosyl transferase CAP10" evidence="3">
    <location>
        <begin position="496"/>
        <end position="690"/>
    </location>
</feature>
<gene>
    <name evidence="4" type="ORF">MSAN_00226800</name>
</gene>
<proteinExistence type="predicted"/>
<dbReference type="PANTHER" id="PTHR12203">
    <property type="entry name" value="KDEL LYS-ASP-GLU-LEU CONTAINING - RELATED"/>
    <property type="match status" value="1"/>
</dbReference>
<feature type="transmembrane region" description="Helical" evidence="2">
    <location>
        <begin position="20"/>
        <end position="36"/>
    </location>
</feature>
<comment type="caution">
    <text evidence="4">The sequence shown here is derived from an EMBL/GenBank/DDBJ whole genome shotgun (WGS) entry which is preliminary data.</text>
</comment>
<evidence type="ECO:0000259" key="3">
    <source>
        <dbReference type="SMART" id="SM00672"/>
    </source>
</evidence>
<evidence type="ECO:0000256" key="1">
    <source>
        <dbReference type="SAM" id="MobiDB-lite"/>
    </source>
</evidence>
<protein>
    <submittedName>
        <fullName evidence="4">SPX domain-containing protein</fullName>
    </submittedName>
</protein>
<dbReference type="Proteomes" id="UP000623467">
    <property type="component" value="Unassembled WGS sequence"/>
</dbReference>
<dbReference type="InterPro" id="IPR006598">
    <property type="entry name" value="CAP10"/>
</dbReference>
<organism evidence="4 5">
    <name type="scientific">Mycena sanguinolenta</name>
    <dbReference type="NCBI Taxonomy" id="230812"/>
    <lineage>
        <taxon>Eukaryota</taxon>
        <taxon>Fungi</taxon>
        <taxon>Dikarya</taxon>
        <taxon>Basidiomycota</taxon>
        <taxon>Agaricomycotina</taxon>
        <taxon>Agaricomycetes</taxon>
        <taxon>Agaricomycetidae</taxon>
        <taxon>Agaricales</taxon>
        <taxon>Marasmiineae</taxon>
        <taxon>Mycenaceae</taxon>
        <taxon>Mycena</taxon>
    </lineage>
</organism>
<sequence length="727" mass="81905">MSPPAPVYTVFRRRSLRRSALILVVLPVIFFQGQFMREMGFDAQHSTRIAFKYAGAGMGRAKETITHTRVQESQSEPEGEVEFKAGKGQRRRSTHIPPLRPAPRQPPRHTPFPFSSPRAESAWAQKLSRASTTLRAAVSEYRRRYNRLPPRGFDAWWVYAKVHGVMLPDEYDAIERDLGPFWGVEPSVLREVQRRWEGHVDSYTIGLEVDGDDSSSDPDFDVEDSFDGGSGVKRKHRLAMLNFTLPADERVRLELAAGGFQIIDMLCEAPGVEEALTEVGLGEWRAVFSPHDNPNLVLDHELREMVLEAARKGTYIDPLHPPPEKHGWRAACPPLSPAWLDGTPFPDYEREPREGWPSVPGEELEGPKTFIHDPLAAMDPCLHPADLRTHGAYLAHGAGPGPQRALVPDDLPHEGRPPPLGLSWAERVDARLQWRGSNTGIWHAADGRWRDAHRIRLAALAAGVGSTNVSVLDPGAPFDEAFGAFGRGGGGSGRGFRAQGGEGSDTLGFGFDDDEDWDDEEGDRGRRAPVGAPISVPRARLVPALFDVAFADRPLNCEGAQCAVLEGMFEWRKAHDLKTAARYKYVLDVDGNGWSSRFKRLMNSGSLIFKATTYPEWFTDRLAPWVHYVLIQNSYSDLLDALVFFRAHDKAAERIAAAGREWSRRFWRKEDMVAYMYRLFLEYARVMSLDRDAMSFEMWPDEREDAARERALMARWERKTEAKEEEE</sequence>
<evidence type="ECO:0000256" key="2">
    <source>
        <dbReference type="SAM" id="Phobius"/>
    </source>
</evidence>
<name>A0A8H6ZI95_9AGAR</name>
<keyword evidence="2" id="KW-0472">Membrane</keyword>
<feature type="compositionally biased region" description="Pro residues" evidence="1">
    <location>
        <begin position="98"/>
        <end position="110"/>
    </location>
</feature>
<dbReference type="OrthoDB" id="541052at2759"/>